<dbReference type="Proteomes" id="UP000230002">
    <property type="component" value="Unassembled WGS sequence"/>
</dbReference>
<accession>A0A2G8RXY9</accession>
<protein>
    <submittedName>
        <fullName evidence="3">Uncharacterized protein</fullName>
    </submittedName>
</protein>
<feature type="transmembrane region" description="Helical" evidence="2">
    <location>
        <begin position="25"/>
        <end position="48"/>
    </location>
</feature>
<name>A0A2G8RXY9_9APHY</name>
<feature type="transmembrane region" description="Helical" evidence="2">
    <location>
        <begin position="60"/>
        <end position="80"/>
    </location>
</feature>
<keyword evidence="2" id="KW-1133">Transmembrane helix</keyword>
<organism evidence="3 4">
    <name type="scientific">Ganoderma sinense ZZ0214-1</name>
    <dbReference type="NCBI Taxonomy" id="1077348"/>
    <lineage>
        <taxon>Eukaryota</taxon>
        <taxon>Fungi</taxon>
        <taxon>Dikarya</taxon>
        <taxon>Basidiomycota</taxon>
        <taxon>Agaricomycotina</taxon>
        <taxon>Agaricomycetes</taxon>
        <taxon>Polyporales</taxon>
        <taxon>Polyporaceae</taxon>
        <taxon>Ganoderma</taxon>
    </lineage>
</organism>
<dbReference type="OrthoDB" id="2548432at2759"/>
<proteinExistence type="predicted"/>
<evidence type="ECO:0000313" key="4">
    <source>
        <dbReference type="Proteomes" id="UP000230002"/>
    </source>
</evidence>
<dbReference type="EMBL" id="AYKW01000045">
    <property type="protein sequence ID" value="PIL26380.1"/>
    <property type="molecule type" value="Genomic_DNA"/>
</dbReference>
<reference evidence="3 4" key="1">
    <citation type="journal article" date="2015" name="Sci. Rep.">
        <title>Chromosome-level genome map provides insights into diverse defense mechanisms in the medicinal fungus Ganoderma sinense.</title>
        <authorList>
            <person name="Zhu Y."/>
            <person name="Xu J."/>
            <person name="Sun C."/>
            <person name="Zhou S."/>
            <person name="Xu H."/>
            <person name="Nelson D.R."/>
            <person name="Qian J."/>
            <person name="Song J."/>
            <person name="Luo H."/>
            <person name="Xiang L."/>
            <person name="Li Y."/>
            <person name="Xu Z."/>
            <person name="Ji A."/>
            <person name="Wang L."/>
            <person name="Lu S."/>
            <person name="Hayward A."/>
            <person name="Sun W."/>
            <person name="Li X."/>
            <person name="Schwartz D.C."/>
            <person name="Wang Y."/>
            <person name="Chen S."/>
        </authorList>
    </citation>
    <scope>NUCLEOTIDE SEQUENCE [LARGE SCALE GENOMIC DNA]</scope>
    <source>
        <strain evidence="3 4">ZZ0214-1</strain>
    </source>
</reference>
<feature type="region of interest" description="Disordered" evidence="1">
    <location>
        <begin position="111"/>
        <end position="160"/>
    </location>
</feature>
<evidence type="ECO:0000256" key="2">
    <source>
        <dbReference type="SAM" id="Phobius"/>
    </source>
</evidence>
<evidence type="ECO:0000313" key="3">
    <source>
        <dbReference type="EMBL" id="PIL26380.1"/>
    </source>
</evidence>
<gene>
    <name evidence="3" type="ORF">GSI_12137</name>
</gene>
<keyword evidence="2" id="KW-0472">Membrane</keyword>
<keyword evidence="4" id="KW-1185">Reference proteome</keyword>
<dbReference type="AlphaFoldDB" id="A0A2G8RXY9"/>
<feature type="region of interest" description="Disordered" evidence="1">
    <location>
        <begin position="176"/>
        <end position="238"/>
    </location>
</feature>
<sequence>MTRKEADIDTGQSGSDSWGQRIRTLYYIAVSNFVFPILFNITEIAIIFYDPNFFHGTTVVTVNCYVTIIGVILATIWAQGSKRGKPHARRSRGRRTTTVLGSLQFASRHVESQMPDGHESDDDEHAFEDPPPQRAKPTRGQATMCERGEAPTGVTTPNGRSVVFQGVGGSTVVTQGTIYEETEPREKQVPEYSSSSGSTAPELASPKSERLQIDNAEASDVNEKRARSVPGSPTSVRG</sequence>
<evidence type="ECO:0000256" key="1">
    <source>
        <dbReference type="SAM" id="MobiDB-lite"/>
    </source>
</evidence>
<keyword evidence="2" id="KW-0812">Transmembrane</keyword>
<comment type="caution">
    <text evidence="3">The sequence shown here is derived from an EMBL/GenBank/DDBJ whole genome shotgun (WGS) entry which is preliminary data.</text>
</comment>